<keyword evidence="2" id="KW-1185">Reference proteome</keyword>
<gene>
    <name evidence="1" type="ORF">FPANT_11495</name>
</gene>
<protein>
    <submittedName>
        <fullName evidence="1">Uncharacterized protein</fullName>
    </submittedName>
</protein>
<organism evidence="1 2">
    <name type="scientific">Fusarium pseudoanthophilum</name>
    <dbReference type="NCBI Taxonomy" id="48495"/>
    <lineage>
        <taxon>Eukaryota</taxon>
        <taxon>Fungi</taxon>
        <taxon>Dikarya</taxon>
        <taxon>Ascomycota</taxon>
        <taxon>Pezizomycotina</taxon>
        <taxon>Sordariomycetes</taxon>
        <taxon>Hypocreomycetidae</taxon>
        <taxon>Hypocreales</taxon>
        <taxon>Nectriaceae</taxon>
        <taxon>Fusarium</taxon>
        <taxon>Fusarium fujikuroi species complex</taxon>
    </lineage>
</organism>
<evidence type="ECO:0000313" key="1">
    <source>
        <dbReference type="EMBL" id="KAF5575046.1"/>
    </source>
</evidence>
<name>A0A8H5NQ95_9HYPO</name>
<reference evidence="1 2" key="1">
    <citation type="submission" date="2020-05" db="EMBL/GenBank/DDBJ databases">
        <title>Identification and distribution of gene clusters putatively required for synthesis of sphingolipid metabolism inhibitors in phylogenetically diverse species of the filamentous fungus Fusarium.</title>
        <authorList>
            <person name="Kim H.-S."/>
            <person name="Busman M."/>
            <person name="Brown D.W."/>
            <person name="Divon H."/>
            <person name="Uhlig S."/>
            <person name="Proctor R.H."/>
        </authorList>
    </citation>
    <scope>NUCLEOTIDE SEQUENCE [LARGE SCALE GENOMIC DNA]</scope>
    <source>
        <strain evidence="1 2">NRRL 25211</strain>
    </source>
</reference>
<accession>A0A8H5NQ95</accession>
<dbReference type="AlphaFoldDB" id="A0A8H5NQ95"/>
<comment type="caution">
    <text evidence="1">The sequence shown here is derived from an EMBL/GenBank/DDBJ whole genome shotgun (WGS) entry which is preliminary data.</text>
</comment>
<dbReference type="Proteomes" id="UP000544095">
    <property type="component" value="Unassembled WGS sequence"/>
</dbReference>
<sequence length="148" mass="17415">MQRSTFCACVDAVWHFFLFRTLVPIRSRRGNLLPALGLEILGCVLEALLNANSVNSWRRIFIIIEGDLNYELKRLSAEEKTLSDQVHAQLPFHRKEFQEAGWAVLPTEMLRDRNNRRKSLMAIQKEVTRINTRRALYHQALWYTEMLE</sequence>
<proteinExistence type="predicted"/>
<dbReference type="EMBL" id="JAAOAR010000701">
    <property type="protein sequence ID" value="KAF5575046.1"/>
    <property type="molecule type" value="Genomic_DNA"/>
</dbReference>
<evidence type="ECO:0000313" key="2">
    <source>
        <dbReference type="Proteomes" id="UP000544095"/>
    </source>
</evidence>